<protein>
    <submittedName>
        <fullName evidence="2">Uncharacterized protein</fullName>
    </submittedName>
</protein>
<gene>
    <name evidence="2" type="ORF">GDO81_028280</name>
</gene>
<name>A0AAV6YNH5_ENGPU</name>
<dbReference type="EMBL" id="WNYA01063539">
    <property type="protein sequence ID" value="KAG8535553.1"/>
    <property type="molecule type" value="Genomic_DNA"/>
</dbReference>
<evidence type="ECO:0000313" key="3">
    <source>
        <dbReference type="Proteomes" id="UP000824782"/>
    </source>
</evidence>
<feature type="compositionally biased region" description="Polar residues" evidence="1">
    <location>
        <begin position="38"/>
        <end position="51"/>
    </location>
</feature>
<accession>A0AAV6YNH5</accession>
<keyword evidence="3" id="KW-1185">Reference proteome</keyword>
<feature type="region of interest" description="Disordered" evidence="1">
    <location>
        <begin position="37"/>
        <end position="77"/>
    </location>
</feature>
<dbReference type="AlphaFoldDB" id="A0AAV6YNH5"/>
<proteinExistence type="predicted"/>
<comment type="caution">
    <text evidence="2">The sequence shown here is derived from an EMBL/GenBank/DDBJ whole genome shotgun (WGS) entry which is preliminary data.</text>
</comment>
<dbReference type="Proteomes" id="UP000824782">
    <property type="component" value="Unassembled WGS sequence"/>
</dbReference>
<sequence>MQGDSPVRLHQQIAAEEVSLSAVARTMLGCSFKRWNPVTRSTRPQSPSQLVHQGPTAGFSVGIPQGYSKSKRSHPTG</sequence>
<evidence type="ECO:0000313" key="2">
    <source>
        <dbReference type="EMBL" id="KAG8535553.1"/>
    </source>
</evidence>
<reference evidence="2" key="1">
    <citation type="thesis" date="2020" institute="ProQuest LLC" country="789 East Eisenhower Parkway, Ann Arbor, MI, USA">
        <title>Comparative Genomics and Chromosome Evolution.</title>
        <authorList>
            <person name="Mudd A.B."/>
        </authorList>
    </citation>
    <scope>NUCLEOTIDE SEQUENCE</scope>
    <source>
        <strain evidence="2">237g6f4</strain>
        <tissue evidence="2">Blood</tissue>
    </source>
</reference>
<organism evidence="2 3">
    <name type="scientific">Engystomops pustulosus</name>
    <name type="common">Tungara frog</name>
    <name type="synonym">Physalaemus pustulosus</name>
    <dbReference type="NCBI Taxonomy" id="76066"/>
    <lineage>
        <taxon>Eukaryota</taxon>
        <taxon>Metazoa</taxon>
        <taxon>Chordata</taxon>
        <taxon>Craniata</taxon>
        <taxon>Vertebrata</taxon>
        <taxon>Euteleostomi</taxon>
        <taxon>Amphibia</taxon>
        <taxon>Batrachia</taxon>
        <taxon>Anura</taxon>
        <taxon>Neobatrachia</taxon>
        <taxon>Hyloidea</taxon>
        <taxon>Leptodactylidae</taxon>
        <taxon>Leiuperinae</taxon>
        <taxon>Engystomops</taxon>
    </lineage>
</organism>
<evidence type="ECO:0000256" key="1">
    <source>
        <dbReference type="SAM" id="MobiDB-lite"/>
    </source>
</evidence>